<feature type="region of interest" description="Disordered" evidence="1">
    <location>
        <begin position="1"/>
        <end position="86"/>
    </location>
</feature>
<dbReference type="VEuPathDB" id="VectorBase:LLOJ008511"/>
<keyword evidence="2" id="KW-1133">Transmembrane helix</keyword>
<evidence type="ECO:0000256" key="2">
    <source>
        <dbReference type="SAM" id="Phobius"/>
    </source>
</evidence>
<keyword evidence="2" id="KW-0472">Membrane</keyword>
<reference evidence="3" key="1">
    <citation type="submission" date="2020-05" db="UniProtKB">
        <authorList>
            <consortium name="EnsemblMetazoa"/>
        </authorList>
    </citation>
    <scope>IDENTIFICATION</scope>
    <source>
        <strain evidence="3">Jacobina</strain>
    </source>
</reference>
<dbReference type="VEuPathDB" id="VectorBase:LLONM1_001816"/>
<evidence type="ECO:0000313" key="3">
    <source>
        <dbReference type="EnsemblMetazoa" id="LLOJ008511-PA"/>
    </source>
</evidence>
<dbReference type="AlphaFoldDB" id="A0A1B0EWS5"/>
<evidence type="ECO:0000256" key="1">
    <source>
        <dbReference type="SAM" id="MobiDB-lite"/>
    </source>
</evidence>
<evidence type="ECO:0000313" key="4">
    <source>
        <dbReference type="Proteomes" id="UP000092461"/>
    </source>
</evidence>
<keyword evidence="2" id="KW-0812">Transmembrane</keyword>
<dbReference type="EnsemblMetazoa" id="LLOJ008511-RA">
    <property type="protein sequence ID" value="LLOJ008511-PA"/>
    <property type="gene ID" value="LLOJ008511"/>
</dbReference>
<keyword evidence="4" id="KW-1185">Reference proteome</keyword>
<proteinExistence type="predicted"/>
<feature type="compositionally biased region" description="Polar residues" evidence="1">
    <location>
        <begin position="63"/>
        <end position="86"/>
    </location>
</feature>
<organism evidence="3 4">
    <name type="scientific">Lutzomyia longipalpis</name>
    <name type="common">Sand fly</name>
    <dbReference type="NCBI Taxonomy" id="7200"/>
    <lineage>
        <taxon>Eukaryota</taxon>
        <taxon>Metazoa</taxon>
        <taxon>Ecdysozoa</taxon>
        <taxon>Arthropoda</taxon>
        <taxon>Hexapoda</taxon>
        <taxon>Insecta</taxon>
        <taxon>Pterygota</taxon>
        <taxon>Neoptera</taxon>
        <taxon>Endopterygota</taxon>
        <taxon>Diptera</taxon>
        <taxon>Nematocera</taxon>
        <taxon>Psychodoidea</taxon>
        <taxon>Psychodidae</taxon>
        <taxon>Lutzomyia</taxon>
        <taxon>Lutzomyia</taxon>
    </lineage>
</organism>
<sequence>MAKAARRSVASDPSSPTSYTRYYPPRYTTEPLDRRRHTNGPLRYHPPQAVVSRIDRTTPPPHSLSSKRFENASTSTIQPPANGTLSPQSLAAERERIRMEFYATYDVMTGVRIAATLGGFFGLMVILVMYKSRSHSNSALKDPNIAAVAAAVVQEEEERELQEVLEASGLTLYSDDFRYDFQRRRLLSLGNVSAPPALHRGARFSSFGGYSSLVDPPRRYSYGGTKPKCSSESSRILSAYQMGDSFGTDDFIESDDEQEVDDFDQTTITAESGYPSHLSVPQKVM</sequence>
<feature type="compositionally biased region" description="Low complexity" evidence="1">
    <location>
        <begin position="11"/>
        <end position="29"/>
    </location>
</feature>
<protein>
    <submittedName>
        <fullName evidence="3">Uncharacterized protein</fullName>
    </submittedName>
</protein>
<feature type="transmembrane region" description="Helical" evidence="2">
    <location>
        <begin position="109"/>
        <end position="130"/>
    </location>
</feature>
<dbReference type="Proteomes" id="UP000092461">
    <property type="component" value="Unassembled WGS sequence"/>
</dbReference>
<name>A0A1B0EWS5_LUTLO</name>
<dbReference type="EMBL" id="AJWK01028823">
    <property type="status" value="NOT_ANNOTATED_CDS"/>
    <property type="molecule type" value="Genomic_DNA"/>
</dbReference>
<accession>A0A1B0EWS5</accession>